<accession>A0A0A9EPX9</accession>
<organism evidence="1">
    <name type="scientific">Arundo donax</name>
    <name type="common">Giant reed</name>
    <name type="synonym">Donax arundinaceus</name>
    <dbReference type="NCBI Taxonomy" id="35708"/>
    <lineage>
        <taxon>Eukaryota</taxon>
        <taxon>Viridiplantae</taxon>
        <taxon>Streptophyta</taxon>
        <taxon>Embryophyta</taxon>
        <taxon>Tracheophyta</taxon>
        <taxon>Spermatophyta</taxon>
        <taxon>Magnoliopsida</taxon>
        <taxon>Liliopsida</taxon>
        <taxon>Poales</taxon>
        <taxon>Poaceae</taxon>
        <taxon>PACMAD clade</taxon>
        <taxon>Arundinoideae</taxon>
        <taxon>Arundineae</taxon>
        <taxon>Arundo</taxon>
    </lineage>
</organism>
<evidence type="ECO:0000313" key="1">
    <source>
        <dbReference type="EMBL" id="JAE02122.1"/>
    </source>
</evidence>
<reference evidence="1" key="1">
    <citation type="submission" date="2014-09" db="EMBL/GenBank/DDBJ databases">
        <authorList>
            <person name="Magalhaes I.L.F."/>
            <person name="Oliveira U."/>
            <person name="Santos F.R."/>
            <person name="Vidigal T.H.D.A."/>
            <person name="Brescovit A.D."/>
            <person name="Santos A.J."/>
        </authorList>
    </citation>
    <scope>NUCLEOTIDE SEQUENCE</scope>
    <source>
        <tissue evidence="1">Shoot tissue taken approximately 20 cm above the soil surface</tissue>
    </source>
</reference>
<reference evidence="1" key="2">
    <citation type="journal article" date="2015" name="Data Brief">
        <title>Shoot transcriptome of the giant reed, Arundo donax.</title>
        <authorList>
            <person name="Barrero R.A."/>
            <person name="Guerrero F.D."/>
            <person name="Moolhuijzen P."/>
            <person name="Goolsby J.A."/>
            <person name="Tidwell J."/>
            <person name="Bellgard S.E."/>
            <person name="Bellgard M.I."/>
        </authorList>
    </citation>
    <scope>NUCLEOTIDE SEQUENCE</scope>
    <source>
        <tissue evidence="1">Shoot tissue taken approximately 20 cm above the soil surface</tissue>
    </source>
</reference>
<proteinExistence type="predicted"/>
<protein>
    <submittedName>
        <fullName evidence="1">Uncharacterized protein</fullName>
    </submittedName>
</protein>
<name>A0A0A9EPX9_ARUDO</name>
<sequence>MTRASLRSPLWMGTMWAWDKVSNAHTRRRNFSLSFCRIWFLTREASSTSCQRSARRTA</sequence>
<dbReference type="AlphaFoldDB" id="A0A0A9EPX9"/>
<dbReference type="EMBL" id="GBRH01195774">
    <property type="protein sequence ID" value="JAE02122.1"/>
    <property type="molecule type" value="Transcribed_RNA"/>
</dbReference>